<name>A0A2A2TN95_9CYAN</name>
<feature type="chain" id="PRO_5013285507" evidence="2">
    <location>
        <begin position="21"/>
        <end position="208"/>
    </location>
</feature>
<protein>
    <submittedName>
        <fullName evidence="3">Uncharacterized protein</fullName>
    </submittedName>
</protein>
<feature type="transmembrane region" description="Helical" evidence="1">
    <location>
        <begin position="12"/>
        <end position="29"/>
    </location>
</feature>
<gene>
    <name evidence="3" type="ORF">CK510_04710</name>
</gene>
<keyword evidence="1" id="KW-1133">Transmembrane helix</keyword>
<evidence type="ECO:0000256" key="2">
    <source>
        <dbReference type="SAM" id="SignalP"/>
    </source>
</evidence>
<evidence type="ECO:0000256" key="1">
    <source>
        <dbReference type="SAM" id="Phobius"/>
    </source>
</evidence>
<accession>A0A2A2TN95</accession>
<dbReference type="Proteomes" id="UP000218238">
    <property type="component" value="Unassembled WGS sequence"/>
</dbReference>
<organism evidence="3 4">
    <name type="scientific">Brunnivagina elsteri CCALA 953</name>
    <dbReference type="NCBI Taxonomy" id="987040"/>
    <lineage>
        <taxon>Bacteria</taxon>
        <taxon>Bacillati</taxon>
        <taxon>Cyanobacteriota</taxon>
        <taxon>Cyanophyceae</taxon>
        <taxon>Nostocales</taxon>
        <taxon>Calotrichaceae</taxon>
        <taxon>Brunnivagina</taxon>
    </lineage>
</organism>
<evidence type="ECO:0000313" key="3">
    <source>
        <dbReference type="EMBL" id="PAX59895.1"/>
    </source>
</evidence>
<comment type="caution">
    <text evidence="3">The sequence shown here is derived from an EMBL/GenBank/DDBJ whole genome shotgun (WGS) entry which is preliminary data.</text>
</comment>
<feature type="signal peptide" evidence="2">
    <location>
        <begin position="1"/>
        <end position="20"/>
    </location>
</feature>
<evidence type="ECO:0000313" key="4">
    <source>
        <dbReference type="Proteomes" id="UP000218238"/>
    </source>
</evidence>
<proteinExistence type="predicted"/>
<sequence>MTISTRKTMRTINLLLAASAASFFGFYSPNINYPRTDIAQAQTKQVNPTPLSTTDVRQVRKVLLKQTPIINQSFRVNLQECGSCFFVPAIKSERNLGIYLVKNNRVAYTFPQSEDLTPKGWAVHKVKAVSFLQLGFSGPNEDGIIVLAEYITGIGRDGAKPFPVTIVYMREGKGFKILAKESEVLTSRRVKTVREAQQILQNEFKYLP</sequence>
<keyword evidence="1" id="KW-0812">Transmembrane</keyword>
<dbReference type="AlphaFoldDB" id="A0A2A2TN95"/>
<keyword evidence="4" id="KW-1185">Reference proteome</keyword>
<dbReference type="EMBL" id="NTFS01000031">
    <property type="protein sequence ID" value="PAX59895.1"/>
    <property type="molecule type" value="Genomic_DNA"/>
</dbReference>
<reference evidence="3 4" key="1">
    <citation type="submission" date="2017-08" db="EMBL/GenBank/DDBJ databases">
        <title>Draft genome sequence of filamentous cyanobacterium Calothrix elsteri CCALA 953.</title>
        <authorList>
            <person name="Gagunashvili A.N."/>
            <person name="Elster J."/>
            <person name="Andresson O.S."/>
        </authorList>
    </citation>
    <scope>NUCLEOTIDE SEQUENCE [LARGE SCALE GENOMIC DNA]</scope>
    <source>
        <strain evidence="3 4">CCALA 953</strain>
    </source>
</reference>
<keyword evidence="1" id="KW-0472">Membrane</keyword>
<keyword evidence="2" id="KW-0732">Signal</keyword>
<dbReference type="OrthoDB" id="510776at2"/>